<dbReference type="STRING" id="157652.A0A371FFR7"/>
<dbReference type="AlphaFoldDB" id="A0A371FFR7"/>
<dbReference type="OrthoDB" id="1889242at2759"/>
<keyword evidence="2" id="KW-1185">Reference proteome</keyword>
<dbReference type="Proteomes" id="UP000257109">
    <property type="component" value="Unassembled WGS sequence"/>
</dbReference>
<feature type="non-terminal residue" evidence="1">
    <location>
        <position position="1"/>
    </location>
</feature>
<dbReference type="EMBL" id="QJKJ01009270">
    <property type="protein sequence ID" value="RDX77155.1"/>
    <property type="molecule type" value="Genomic_DNA"/>
</dbReference>
<protein>
    <submittedName>
        <fullName evidence="1">Uncharacterized protein</fullName>
    </submittedName>
</protein>
<evidence type="ECO:0000313" key="1">
    <source>
        <dbReference type="EMBL" id="RDX77155.1"/>
    </source>
</evidence>
<comment type="caution">
    <text evidence="1">The sequence shown here is derived from an EMBL/GenBank/DDBJ whole genome shotgun (WGS) entry which is preliminary data.</text>
</comment>
<name>A0A371FFR7_MUCPR</name>
<reference evidence="1" key="1">
    <citation type="submission" date="2018-05" db="EMBL/GenBank/DDBJ databases">
        <title>Draft genome of Mucuna pruriens seed.</title>
        <authorList>
            <person name="Nnadi N.E."/>
            <person name="Vos R."/>
            <person name="Hasami M.H."/>
            <person name="Devisetty U.K."/>
            <person name="Aguiy J.C."/>
        </authorList>
    </citation>
    <scope>NUCLEOTIDE SEQUENCE [LARGE SCALE GENOMIC DNA]</scope>
    <source>
        <strain evidence="1">JCA_2017</strain>
    </source>
</reference>
<dbReference type="GO" id="GO:0046872">
    <property type="term" value="F:metal ion binding"/>
    <property type="evidence" value="ECO:0007669"/>
    <property type="project" value="InterPro"/>
</dbReference>
<accession>A0A371FFR7</accession>
<dbReference type="PANTHER" id="PTHR47294">
    <property type="entry name" value="OS08G0431150 PROTEIN"/>
    <property type="match status" value="1"/>
</dbReference>
<dbReference type="InterPro" id="IPR036163">
    <property type="entry name" value="HMA_dom_sf"/>
</dbReference>
<dbReference type="Gene3D" id="3.30.70.100">
    <property type="match status" value="1"/>
</dbReference>
<sequence length="173" mass="19548">GDIGINLKGAKGWQLQSKCPVNGERAQHSGPGDWAVPCTNAAQGIRGRRLDVHWAMVGLEACEKHFILAEYFCMVMRINIDCNGCYRKVKRALLDMPELDNHLLEKNQTRVVVCGRFIPQDVAIKIKKKTNRRVEILDIQDLSESNPEIEDQKPMTNNWTLLASQSQMETCLA</sequence>
<dbReference type="PANTHER" id="PTHR47294:SF3">
    <property type="entry name" value="OS08G0431150 PROTEIN"/>
    <property type="match status" value="1"/>
</dbReference>
<organism evidence="1 2">
    <name type="scientific">Mucuna pruriens</name>
    <name type="common">Velvet bean</name>
    <name type="synonym">Dolichos pruriens</name>
    <dbReference type="NCBI Taxonomy" id="157652"/>
    <lineage>
        <taxon>Eukaryota</taxon>
        <taxon>Viridiplantae</taxon>
        <taxon>Streptophyta</taxon>
        <taxon>Embryophyta</taxon>
        <taxon>Tracheophyta</taxon>
        <taxon>Spermatophyta</taxon>
        <taxon>Magnoliopsida</taxon>
        <taxon>eudicotyledons</taxon>
        <taxon>Gunneridae</taxon>
        <taxon>Pentapetalae</taxon>
        <taxon>rosids</taxon>
        <taxon>fabids</taxon>
        <taxon>Fabales</taxon>
        <taxon>Fabaceae</taxon>
        <taxon>Papilionoideae</taxon>
        <taxon>50 kb inversion clade</taxon>
        <taxon>NPAAA clade</taxon>
        <taxon>indigoferoid/millettioid clade</taxon>
        <taxon>Phaseoleae</taxon>
        <taxon>Mucuna</taxon>
    </lineage>
</organism>
<evidence type="ECO:0000313" key="2">
    <source>
        <dbReference type="Proteomes" id="UP000257109"/>
    </source>
</evidence>
<proteinExistence type="predicted"/>
<feature type="non-terminal residue" evidence="1">
    <location>
        <position position="173"/>
    </location>
</feature>
<dbReference type="SUPFAM" id="SSF55008">
    <property type="entry name" value="HMA, heavy metal-associated domain"/>
    <property type="match status" value="1"/>
</dbReference>
<gene>
    <name evidence="1" type="ORF">CR513_42767</name>
</gene>